<dbReference type="PIRSF" id="PIRSF014899">
    <property type="entry name" value="UCP014899"/>
    <property type="match status" value="1"/>
</dbReference>
<sequence length="277" mass="29991">MSLKQHARDVLDLIDRGVYFANGHEVSIQSQIQSSLDGSRIYTPDELTALRERLPTGTRPTVEVVDGTTQTIAQTMAKSGPVLLLNFASARNPGGGFLNGAKAQEEDLCRCSALYPTLIRHMEYYDANRNQSSLLYTDHAIFSPAVPFFKTRGTGDLLETPFLSSVVTAPAPNTKPYLAKSGDVSLLKQCFERRWKNVLAIASDVGITNVLLGAWGCGAFGGDPAIASHAAKNALTEFGAAFDKVVFAIPGKGKQSRFNLETFANTLDVALQRHITI</sequence>
<dbReference type="SUPFAM" id="SSF52949">
    <property type="entry name" value="Macro domain-like"/>
    <property type="match status" value="1"/>
</dbReference>
<feature type="domain" description="Microbial-type PARG catalytic" evidence="1">
    <location>
        <begin position="7"/>
        <end position="150"/>
    </location>
</feature>
<dbReference type="PANTHER" id="PTHR35596">
    <property type="entry name" value="DUF2263 DOMAIN-CONTAINING PROTEIN"/>
    <property type="match status" value="1"/>
</dbReference>
<evidence type="ECO:0000313" key="2">
    <source>
        <dbReference type="EMBL" id="QDT64671.1"/>
    </source>
</evidence>
<dbReference type="EMBL" id="CP036316">
    <property type="protein sequence ID" value="QDT64671.1"/>
    <property type="molecule type" value="Genomic_DNA"/>
</dbReference>
<dbReference type="Pfam" id="PF10021">
    <property type="entry name" value="PARG_cat_microb"/>
    <property type="match status" value="1"/>
</dbReference>
<dbReference type="Proteomes" id="UP000319976">
    <property type="component" value="Chromosome"/>
</dbReference>
<dbReference type="Gene3D" id="3.40.220.10">
    <property type="entry name" value="Leucine Aminopeptidase, subunit E, domain 1"/>
    <property type="match status" value="1"/>
</dbReference>
<keyword evidence="3" id="KW-1185">Reference proteome</keyword>
<dbReference type="InterPro" id="IPR043472">
    <property type="entry name" value="Macro_dom-like"/>
</dbReference>
<dbReference type="PANTHER" id="PTHR35596:SF1">
    <property type="entry name" value="MICROBIAL-TYPE PARG CATALYTIC DOMAIN-CONTAINING PROTEIN"/>
    <property type="match status" value="1"/>
</dbReference>
<dbReference type="NCBIfam" id="TIGR02452">
    <property type="entry name" value="TIGR02452 family protein"/>
    <property type="match status" value="1"/>
</dbReference>
<dbReference type="OrthoDB" id="9806181at2"/>
<dbReference type="InterPro" id="IPR012664">
    <property type="entry name" value="CHP02452"/>
</dbReference>
<dbReference type="AlphaFoldDB" id="A0A517T8G4"/>
<dbReference type="KEGG" id="chya:V22_19120"/>
<dbReference type="InterPro" id="IPR019261">
    <property type="entry name" value="PARG_cat_microbial"/>
</dbReference>
<protein>
    <recommendedName>
        <fullName evidence="1">Microbial-type PARG catalytic domain-containing protein</fullName>
    </recommendedName>
</protein>
<gene>
    <name evidence="2" type="ORF">V22_19120</name>
</gene>
<organism evidence="2 3">
    <name type="scientific">Calycomorphotria hydatis</name>
    <dbReference type="NCBI Taxonomy" id="2528027"/>
    <lineage>
        <taxon>Bacteria</taxon>
        <taxon>Pseudomonadati</taxon>
        <taxon>Planctomycetota</taxon>
        <taxon>Planctomycetia</taxon>
        <taxon>Planctomycetales</taxon>
        <taxon>Planctomycetaceae</taxon>
        <taxon>Calycomorphotria</taxon>
    </lineage>
</organism>
<evidence type="ECO:0000313" key="3">
    <source>
        <dbReference type="Proteomes" id="UP000319976"/>
    </source>
</evidence>
<accession>A0A517T8G4</accession>
<name>A0A517T8G4_9PLAN</name>
<dbReference type="RefSeq" id="WP_145262037.1">
    <property type="nucleotide sequence ID" value="NZ_CP036316.1"/>
</dbReference>
<evidence type="ECO:0000259" key="1">
    <source>
        <dbReference type="Pfam" id="PF10021"/>
    </source>
</evidence>
<reference evidence="2 3" key="1">
    <citation type="submission" date="2019-02" db="EMBL/GenBank/DDBJ databases">
        <title>Deep-cultivation of Planctomycetes and their phenomic and genomic characterization uncovers novel biology.</title>
        <authorList>
            <person name="Wiegand S."/>
            <person name="Jogler M."/>
            <person name="Boedeker C."/>
            <person name="Pinto D."/>
            <person name="Vollmers J."/>
            <person name="Rivas-Marin E."/>
            <person name="Kohn T."/>
            <person name="Peeters S.H."/>
            <person name="Heuer A."/>
            <person name="Rast P."/>
            <person name="Oberbeckmann S."/>
            <person name="Bunk B."/>
            <person name="Jeske O."/>
            <person name="Meyerdierks A."/>
            <person name="Storesund J.E."/>
            <person name="Kallscheuer N."/>
            <person name="Luecker S."/>
            <person name="Lage O.M."/>
            <person name="Pohl T."/>
            <person name="Merkel B.J."/>
            <person name="Hornburger P."/>
            <person name="Mueller R.-W."/>
            <person name="Bruemmer F."/>
            <person name="Labrenz M."/>
            <person name="Spormann A.M."/>
            <person name="Op den Camp H."/>
            <person name="Overmann J."/>
            <person name="Amann R."/>
            <person name="Jetten M.S.M."/>
            <person name="Mascher T."/>
            <person name="Medema M.H."/>
            <person name="Devos D.P."/>
            <person name="Kaster A.-K."/>
            <person name="Ovreas L."/>
            <person name="Rohde M."/>
            <person name="Galperin M.Y."/>
            <person name="Jogler C."/>
        </authorList>
    </citation>
    <scope>NUCLEOTIDE SEQUENCE [LARGE SCALE GENOMIC DNA]</scope>
    <source>
        <strain evidence="2 3">V22</strain>
    </source>
</reference>
<proteinExistence type="predicted"/>